<dbReference type="Gene3D" id="3.20.20.450">
    <property type="entry name" value="EAL domain"/>
    <property type="match status" value="1"/>
</dbReference>
<keyword evidence="1" id="KW-0472">Membrane</keyword>
<keyword evidence="1" id="KW-1133">Transmembrane helix</keyword>
<keyword evidence="5" id="KW-1185">Reference proteome</keyword>
<protein>
    <recommendedName>
        <fullName evidence="6">GGDEF-domain containing protein</fullName>
    </recommendedName>
</protein>
<feature type="domain" description="GGDEF" evidence="3">
    <location>
        <begin position="133"/>
        <end position="266"/>
    </location>
</feature>
<dbReference type="InterPro" id="IPR001633">
    <property type="entry name" value="EAL_dom"/>
</dbReference>
<dbReference type="AlphaFoldDB" id="A0A916XVK2"/>
<organism evidence="4 5">
    <name type="scientific">Aureimonas glaciei</name>
    <dbReference type="NCBI Taxonomy" id="1776957"/>
    <lineage>
        <taxon>Bacteria</taxon>
        <taxon>Pseudomonadati</taxon>
        <taxon>Pseudomonadota</taxon>
        <taxon>Alphaproteobacteria</taxon>
        <taxon>Hyphomicrobiales</taxon>
        <taxon>Aurantimonadaceae</taxon>
        <taxon>Aureimonas</taxon>
    </lineage>
</organism>
<dbReference type="NCBIfam" id="TIGR00254">
    <property type="entry name" value="GGDEF"/>
    <property type="match status" value="1"/>
</dbReference>
<dbReference type="Gene3D" id="3.30.70.270">
    <property type="match status" value="1"/>
</dbReference>
<dbReference type="EMBL" id="BMJJ01000003">
    <property type="protein sequence ID" value="GGD15030.1"/>
    <property type="molecule type" value="Genomic_DNA"/>
</dbReference>
<proteinExistence type="predicted"/>
<dbReference type="PROSITE" id="PS50883">
    <property type="entry name" value="EAL"/>
    <property type="match status" value="1"/>
</dbReference>
<dbReference type="SMART" id="SM00267">
    <property type="entry name" value="GGDEF"/>
    <property type="match status" value="1"/>
</dbReference>
<dbReference type="SUPFAM" id="SSF141868">
    <property type="entry name" value="EAL domain-like"/>
    <property type="match status" value="1"/>
</dbReference>
<reference evidence="4" key="2">
    <citation type="submission" date="2020-09" db="EMBL/GenBank/DDBJ databases">
        <authorList>
            <person name="Sun Q."/>
            <person name="Zhou Y."/>
        </authorList>
    </citation>
    <scope>NUCLEOTIDE SEQUENCE</scope>
    <source>
        <strain evidence="4">CGMCC 1.15493</strain>
    </source>
</reference>
<dbReference type="CDD" id="cd01949">
    <property type="entry name" value="GGDEF"/>
    <property type="match status" value="1"/>
</dbReference>
<dbReference type="PANTHER" id="PTHR44757">
    <property type="entry name" value="DIGUANYLATE CYCLASE DGCP"/>
    <property type="match status" value="1"/>
</dbReference>
<sequence>MPSSAVTDALRQRKVELSYAAAGAGLGLMFSVTGLLVDMQVRAWSGLGGGLVETFSTTAMHSLALLSPVVIGRIFLSIGRSQRLLREKLGQLNQTEGLLRRQAHLDPVTGLYNRAHLTTRLEEGLATRIWQHRGALLYMLDLDDFKHVNDTFGHRAGDLVLEEVARRLVAAAGPEDIAVRLGGDEFVVVHFPSADETMPELFAEKLLAVVTQEMRLDDTRISPNTSIGIARVGIDGATWSDVMRSVDVALYQAKLEPQSSYRVFLPEMKAEKDDQLQLEAEMRAGMERGEFELYYQPIYGTASGAIRSFEALVRWNHPTRGLVPPLDFIPLAESSGLIVRLGRMILSEACKVAATWPKPIGIAVNLSPVQFKDAHLVDYVEQALAESGLAPGRLDLEITESLLLEASHRVQSAMTRLRALGVRITMDDFGTGFSSLSNLRNFSFDRLKIDRSFTRDVAASLEDAEIVRTIVRLSRALRMETILEGVETESQLTFARLEGLTEVQGYYYAKAMRADAVAALIAESSQFVELSVTASAA</sequence>
<evidence type="ECO:0000313" key="4">
    <source>
        <dbReference type="EMBL" id="GGD15030.1"/>
    </source>
</evidence>
<accession>A0A916XVK2</accession>
<keyword evidence="1" id="KW-0812">Transmembrane</keyword>
<dbReference type="PANTHER" id="PTHR44757:SF2">
    <property type="entry name" value="BIOFILM ARCHITECTURE MAINTENANCE PROTEIN MBAA"/>
    <property type="match status" value="1"/>
</dbReference>
<dbReference type="Pfam" id="PF00990">
    <property type="entry name" value="GGDEF"/>
    <property type="match status" value="1"/>
</dbReference>
<dbReference type="PROSITE" id="PS50887">
    <property type="entry name" value="GGDEF"/>
    <property type="match status" value="1"/>
</dbReference>
<dbReference type="InterPro" id="IPR052155">
    <property type="entry name" value="Biofilm_reg_signaling"/>
</dbReference>
<dbReference type="InterPro" id="IPR000160">
    <property type="entry name" value="GGDEF_dom"/>
</dbReference>
<evidence type="ECO:0000256" key="1">
    <source>
        <dbReference type="SAM" id="Phobius"/>
    </source>
</evidence>
<evidence type="ECO:0008006" key="6">
    <source>
        <dbReference type="Google" id="ProtNLM"/>
    </source>
</evidence>
<evidence type="ECO:0000259" key="2">
    <source>
        <dbReference type="PROSITE" id="PS50883"/>
    </source>
</evidence>
<dbReference type="SMART" id="SM00052">
    <property type="entry name" value="EAL"/>
    <property type="match status" value="1"/>
</dbReference>
<gene>
    <name evidence="4" type="ORF">GCM10011335_17280</name>
</gene>
<dbReference type="InterPro" id="IPR029787">
    <property type="entry name" value="Nucleotide_cyclase"/>
</dbReference>
<dbReference type="SUPFAM" id="SSF55073">
    <property type="entry name" value="Nucleotide cyclase"/>
    <property type="match status" value="1"/>
</dbReference>
<evidence type="ECO:0000259" key="3">
    <source>
        <dbReference type="PROSITE" id="PS50887"/>
    </source>
</evidence>
<reference evidence="4" key="1">
    <citation type="journal article" date="2014" name="Int. J. Syst. Evol. Microbiol.">
        <title>Complete genome sequence of Corynebacterium casei LMG S-19264T (=DSM 44701T), isolated from a smear-ripened cheese.</title>
        <authorList>
            <consortium name="US DOE Joint Genome Institute (JGI-PGF)"/>
            <person name="Walter F."/>
            <person name="Albersmeier A."/>
            <person name="Kalinowski J."/>
            <person name="Ruckert C."/>
        </authorList>
    </citation>
    <scope>NUCLEOTIDE SEQUENCE</scope>
    <source>
        <strain evidence="4">CGMCC 1.15493</strain>
    </source>
</reference>
<dbReference type="Pfam" id="PF00563">
    <property type="entry name" value="EAL"/>
    <property type="match status" value="1"/>
</dbReference>
<dbReference type="CDD" id="cd01948">
    <property type="entry name" value="EAL"/>
    <property type="match status" value="1"/>
</dbReference>
<dbReference type="InterPro" id="IPR035919">
    <property type="entry name" value="EAL_sf"/>
</dbReference>
<dbReference type="InterPro" id="IPR043128">
    <property type="entry name" value="Rev_trsase/Diguanyl_cyclase"/>
</dbReference>
<feature type="domain" description="EAL" evidence="2">
    <location>
        <begin position="275"/>
        <end position="525"/>
    </location>
</feature>
<feature type="transmembrane region" description="Helical" evidence="1">
    <location>
        <begin position="17"/>
        <end position="37"/>
    </location>
</feature>
<evidence type="ECO:0000313" key="5">
    <source>
        <dbReference type="Proteomes" id="UP000613160"/>
    </source>
</evidence>
<comment type="caution">
    <text evidence="4">The sequence shown here is derived from an EMBL/GenBank/DDBJ whole genome shotgun (WGS) entry which is preliminary data.</text>
</comment>
<name>A0A916XVK2_9HYPH</name>
<dbReference type="Proteomes" id="UP000613160">
    <property type="component" value="Unassembled WGS sequence"/>
</dbReference>